<dbReference type="Proteomes" id="UP000011713">
    <property type="component" value="Unassembled WGS sequence"/>
</dbReference>
<protein>
    <submittedName>
        <fullName evidence="1">Uncharacterized protein</fullName>
    </submittedName>
</protein>
<sequence length="161" mass="18334">MAARFLHMMKELTGLASIMSASEGKITSYIWYVCALNLQKISEMLASGWTFSLAMDMSTRISTSYLDIHIRPFACSAIDNFRLLAIPMFSSHTGEYIFLHSERALDVIRLNWRDLIISISAYGEREMTGRAQGVATRFERVADPGFFRLWCGLHQLDIVLK</sequence>
<organism evidence="1 2">
    <name type="scientific">Hyaloperonospora arabidopsidis (strain Emoy2)</name>
    <name type="common">Downy mildew agent</name>
    <name type="synonym">Peronospora arabidopsidis</name>
    <dbReference type="NCBI Taxonomy" id="559515"/>
    <lineage>
        <taxon>Eukaryota</taxon>
        <taxon>Sar</taxon>
        <taxon>Stramenopiles</taxon>
        <taxon>Oomycota</taxon>
        <taxon>Peronosporomycetes</taxon>
        <taxon>Peronosporales</taxon>
        <taxon>Peronosporaceae</taxon>
        <taxon>Hyaloperonospora</taxon>
    </lineage>
</organism>
<dbReference type="EMBL" id="JH598203">
    <property type="status" value="NOT_ANNOTATED_CDS"/>
    <property type="molecule type" value="Genomic_DNA"/>
</dbReference>
<dbReference type="EnsemblProtists" id="HpaT805046">
    <property type="protein sequence ID" value="HpaP805046"/>
    <property type="gene ID" value="HpaG805046"/>
</dbReference>
<dbReference type="HOGENOM" id="CLU_1734980_0_0_1"/>
<dbReference type="VEuPathDB" id="FungiDB:HpaG805046"/>
<dbReference type="PANTHER" id="PTHR37067">
    <property type="entry name" value="PX DOMAIN-CONTAINING PROTEIN"/>
    <property type="match status" value="1"/>
</dbReference>
<dbReference type="PANTHER" id="PTHR37067:SF3">
    <property type="entry name" value="PX DOMAIN-CONTAINING PROTEIN"/>
    <property type="match status" value="1"/>
</dbReference>
<evidence type="ECO:0000313" key="1">
    <source>
        <dbReference type="EnsemblProtists" id="HpaP805046"/>
    </source>
</evidence>
<name>M4BFH7_HYAAE</name>
<keyword evidence="2" id="KW-1185">Reference proteome</keyword>
<dbReference type="InParanoid" id="M4BFH7"/>
<proteinExistence type="predicted"/>
<reference evidence="1" key="2">
    <citation type="submission" date="2015-06" db="UniProtKB">
        <authorList>
            <consortium name="EnsemblProtists"/>
        </authorList>
    </citation>
    <scope>IDENTIFICATION</scope>
    <source>
        <strain evidence="1">Emoy2</strain>
    </source>
</reference>
<evidence type="ECO:0000313" key="2">
    <source>
        <dbReference type="Proteomes" id="UP000011713"/>
    </source>
</evidence>
<accession>M4BFH7</accession>
<reference evidence="2" key="1">
    <citation type="journal article" date="2010" name="Science">
        <title>Signatures of adaptation to obligate biotrophy in the Hyaloperonospora arabidopsidis genome.</title>
        <authorList>
            <person name="Baxter L."/>
            <person name="Tripathy S."/>
            <person name="Ishaque N."/>
            <person name="Boot N."/>
            <person name="Cabral A."/>
            <person name="Kemen E."/>
            <person name="Thines M."/>
            <person name="Ah-Fong A."/>
            <person name="Anderson R."/>
            <person name="Badejoko W."/>
            <person name="Bittner-Eddy P."/>
            <person name="Boore J.L."/>
            <person name="Chibucos M.C."/>
            <person name="Coates M."/>
            <person name="Dehal P."/>
            <person name="Delehaunty K."/>
            <person name="Dong S."/>
            <person name="Downton P."/>
            <person name="Dumas B."/>
            <person name="Fabro G."/>
            <person name="Fronick C."/>
            <person name="Fuerstenberg S.I."/>
            <person name="Fulton L."/>
            <person name="Gaulin E."/>
            <person name="Govers F."/>
            <person name="Hughes L."/>
            <person name="Humphray S."/>
            <person name="Jiang R.H."/>
            <person name="Judelson H."/>
            <person name="Kamoun S."/>
            <person name="Kyung K."/>
            <person name="Meijer H."/>
            <person name="Minx P."/>
            <person name="Morris P."/>
            <person name="Nelson J."/>
            <person name="Phuntumart V."/>
            <person name="Qutob D."/>
            <person name="Rehmany A."/>
            <person name="Rougon-Cardoso A."/>
            <person name="Ryden P."/>
            <person name="Torto-Alalibo T."/>
            <person name="Studholme D."/>
            <person name="Wang Y."/>
            <person name="Win J."/>
            <person name="Wood J."/>
            <person name="Clifton S.W."/>
            <person name="Rogers J."/>
            <person name="Van den Ackerveken G."/>
            <person name="Jones J.D."/>
            <person name="McDowell J.M."/>
            <person name="Beynon J."/>
            <person name="Tyler B.M."/>
        </authorList>
    </citation>
    <scope>NUCLEOTIDE SEQUENCE [LARGE SCALE GENOMIC DNA]</scope>
    <source>
        <strain evidence="2">Emoy2</strain>
    </source>
</reference>
<dbReference type="AlphaFoldDB" id="M4BFH7"/>